<dbReference type="InterPro" id="IPR002156">
    <property type="entry name" value="RNaseH_domain"/>
</dbReference>
<dbReference type="Proteomes" id="UP000596661">
    <property type="component" value="Chromosome 1"/>
</dbReference>
<feature type="domain" description="RNase H type-1" evidence="1">
    <location>
        <begin position="12"/>
        <end position="106"/>
    </location>
</feature>
<evidence type="ECO:0000313" key="3">
    <source>
        <dbReference type="Proteomes" id="UP000596661"/>
    </source>
</evidence>
<dbReference type="SUPFAM" id="SSF53098">
    <property type="entry name" value="Ribonuclease H-like"/>
    <property type="match status" value="1"/>
</dbReference>
<dbReference type="GO" id="GO:0003676">
    <property type="term" value="F:nucleic acid binding"/>
    <property type="evidence" value="ECO:0007669"/>
    <property type="project" value="InterPro"/>
</dbReference>
<accession>A0A803NJA2</accession>
<dbReference type="Pfam" id="PF13456">
    <property type="entry name" value="RVT_3"/>
    <property type="match status" value="1"/>
</dbReference>
<keyword evidence="3" id="KW-1185">Reference proteome</keyword>
<evidence type="ECO:0000259" key="1">
    <source>
        <dbReference type="Pfam" id="PF13456"/>
    </source>
</evidence>
<organism evidence="2 3">
    <name type="scientific">Cannabis sativa</name>
    <name type="common">Hemp</name>
    <name type="synonym">Marijuana</name>
    <dbReference type="NCBI Taxonomy" id="3483"/>
    <lineage>
        <taxon>Eukaryota</taxon>
        <taxon>Viridiplantae</taxon>
        <taxon>Streptophyta</taxon>
        <taxon>Embryophyta</taxon>
        <taxon>Tracheophyta</taxon>
        <taxon>Spermatophyta</taxon>
        <taxon>Magnoliopsida</taxon>
        <taxon>eudicotyledons</taxon>
        <taxon>Gunneridae</taxon>
        <taxon>Pentapetalae</taxon>
        <taxon>rosids</taxon>
        <taxon>fabids</taxon>
        <taxon>Rosales</taxon>
        <taxon>Cannabaceae</taxon>
        <taxon>Cannabis</taxon>
    </lineage>
</organism>
<dbReference type="Gramene" id="evm.model.01.1983">
    <property type="protein sequence ID" value="cds.evm.model.01.1983"/>
    <property type="gene ID" value="evm.TU.01.1983"/>
</dbReference>
<dbReference type="EnsemblPlants" id="evm.model.01.1983">
    <property type="protein sequence ID" value="cds.evm.model.01.1983"/>
    <property type="gene ID" value="evm.TU.01.1983"/>
</dbReference>
<dbReference type="Gene3D" id="3.30.420.10">
    <property type="entry name" value="Ribonuclease H-like superfamily/Ribonuclease H"/>
    <property type="match status" value="1"/>
</dbReference>
<name>A0A803NJA2_CANSA</name>
<reference evidence="2" key="2">
    <citation type="submission" date="2021-03" db="UniProtKB">
        <authorList>
            <consortium name="EnsemblPlants"/>
        </authorList>
    </citation>
    <scope>IDENTIFICATION</scope>
</reference>
<dbReference type="AlphaFoldDB" id="A0A803NJA2"/>
<evidence type="ECO:0000313" key="2">
    <source>
        <dbReference type="EnsemblPlants" id="cds.evm.model.01.1983"/>
    </source>
</evidence>
<dbReference type="InterPro" id="IPR012337">
    <property type="entry name" value="RNaseH-like_sf"/>
</dbReference>
<dbReference type="EMBL" id="UZAU01000054">
    <property type="status" value="NOT_ANNOTATED_CDS"/>
    <property type="molecule type" value="Genomic_DNA"/>
</dbReference>
<dbReference type="GO" id="GO:0004523">
    <property type="term" value="F:RNA-DNA hybrid ribonuclease activity"/>
    <property type="evidence" value="ECO:0007669"/>
    <property type="project" value="InterPro"/>
</dbReference>
<dbReference type="InterPro" id="IPR036397">
    <property type="entry name" value="RNaseH_sf"/>
</dbReference>
<proteinExistence type="predicted"/>
<reference evidence="2" key="1">
    <citation type="submission" date="2018-11" db="EMBL/GenBank/DDBJ databases">
        <authorList>
            <person name="Grassa J C."/>
        </authorList>
    </citation>
    <scope>NUCLEOTIDE SEQUENCE [LARGE SCALE GENOMIC DNA]</scope>
</reference>
<sequence>MLAWDRVTMEWFFEAKASDGMSEVAAEVFAWLSAFQWAKKNNWDDFALISDSSIVLKAFSNDRSPSWKCISWFAAATKLKHSFSNVSLFHFNRTYLAFVDSLAKSARYSESETLCCKGEGFPPVDPIFSVAILR</sequence>
<protein>
    <recommendedName>
        <fullName evidence="1">RNase H type-1 domain-containing protein</fullName>
    </recommendedName>
</protein>